<gene>
    <name evidence="9" type="ORF">FH965_13160</name>
</gene>
<dbReference type="GO" id="GO:0022857">
    <property type="term" value="F:transmembrane transporter activity"/>
    <property type="evidence" value="ECO:0007669"/>
    <property type="project" value="InterPro"/>
</dbReference>
<proteinExistence type="predicted"/>
<feature type="transmembrane region" description="Helical" evidence="8">
    <location>
        <begin position="96"/>
        <end position="115"/>
    </location>
</feature>
<evidence type="ECO:0000256" key="2">
    <source>
        <dbReference type="ARBA" id="ARBA00022448"/>
    </source>
</evidence>
<evidence type="ECO:0000256" key="4">
    <source>
        <dbReference type="ARBA" id="ARBA00022692"/>
    </source>
</evidence>
<keyword evidence="4 8" id="KW-0812">Transmembrane</keyword>
<evidence type="ECO:0000256" key="5">
    <source>
        <dbReference type="ARBA" id="ARBA00022989"/>
    </source>
</evidence>
<keyword evidence="3" id="KW-1003">Cell membrane</keyword>
<dbReference type="InterPro" id="IPR050171">
    <property type="entry name" value="MFS_Transporters"/>
</dbReference>
<keyword evidence="5 8" id="KW-1133">Transmembrane helix</keyword>
<feature type="transmembrane region" description="Helical" evidence="8">
    <location>
        <begin position="163"/>
        <end position="182"/>
    </location>
</feature>
<keyword evidence="6 8" id="KW-0472">Membrane</keyword>
<evidence type="ECO:0000256" key="8">
    <source>
        <dbReference type="SAM" id="Phobius"/>
    </source>
</evidence>
<keyword evidence="2" id="KW-0813">Transport</keyword>
<reference evidence="9 10" key="1">
    <citation type="journal article" date="2019" name="J. Ind. Microbiol. Biotechnol.">
        <title>The complete genomic sequence of Streptomyces spectabilis NRRL-2792 and identification of secondary metabolite biosynthetic gene clusters.</title>
        <authorList>
            <person name="Sinha A."/>
            <person name="Phillips-Salemka S."/>
            <person name="Niraula T.A."/>
            <person name="Short K.A."/>
            <person name="Niraula N.P."/>
        </authorList>
    </citation>
    <scope>NUCLEOTIDE SEQUENCE [LARGE SCALE GENOMIC DNA]</scope>
    <source>
        <strain evidence="9 10">NRRL 2792</strain>
    </source>
</reference>
<feature type="transmembrane region" description="Helical" evidence="8">
    <location>
        <begin position="316"/>
        <end position="336"/>
    </location>
</feature>
<organism evidence="9 10">
    <name type="scientific">Streptomyces spectabilis</name>
    <dbReference type="NCBI Taxonomy" id="68270"/>
    <lineage>
        <taxon>Bacteria</taxon>
        <taxon>Bacillati</taxon>
        <taxon>Actinomycetota</taxon>
        <taxon>Actinomycetes</taxon>
        <taxon>Kitasatosporales</taxon>
        <taxon>Streptomycetaceae</taxon>
        <taxon>Streptomyces</taxon>
    </lineage>
</organism>
<protein>
    <submittedName>
        <fullName evidence="9">MFS transporter</fullName>
    </submittedName>
</protein>
<dbReference type="Proteomes" id="UP000316806">
    <property type="component" value="Chromosome"/>
</dbReference>
<dbReference type="Pfam" id="PF07690">
    <property type="entry name" value="MFS_1"/>
    <property type="match status" value="1"/>
</dbReference>
<feature type="transmembrane region" description="Helical" evidence="8">
    <location>
        <begin position="342"/>
        <end position="362"/>
    </location>
</feature>
<evidence type="ECO:0000313" key="9">
    <source>
        <dbReference type="EMBL" id="QDQ11415.1"/>
    </source>
</evidence>
<evidence type="ECO:0000313" key="10">
    <source>
        <dbReference type="Proteomes" id="UP000316806"/>
    </source>
</evidence>
<feature type="transmembrane region" description="Helical" evidence="8">
    <location>
        <begin position="188"/>
        <end position="206"/>
    </location>
</feature>
<evidence type="ECO:0000256" key="7">
    <source>
        <dbReference type="SAM" id="MobiDB-lite"/>
    </source>
</evidence>
<dbReference type="GO" id="GO:0005886">
    <property type="term" value="C:plasma membrane"/>
    <property type="evidence" value="ECO:0007669"/>
    <property type="project" value="UniProtKB-SubCell"/>
</dbReference>
<dbReference type="RefSeq" id="WP_144003311.1">
    <property type="nucleotide sequence ID" value="NZ_CP040916.1"/>
</dbReference>
<evidence type="ECO:0000256" key="1">
    <source>
        <dbReference type="ARBA" id="ARBA00004651"/>
    </source>
</evidence>
<dbReference type="AlphaFoldDB" id="A0A516R708"/>
<comment type="subcellular location">
    <subcellularLocation>
        <location evidence="1">Cell membrane</location>
        <topology evidence="1">Multi-pass membrane protein</topology>
    </subcellularLocation>
</comment>
<name>A0A516R708_STRST</name>
<dbReference type="PANTHER" id="PTHR23517:SF2">
    <property type="entry name" value="MULTIDRUG RESISTANCE PROTEIN MDTH"/>
    <property type="match status" value="1"/>
</dbReference>
<dbReference type="EMBL" id="CP040916">
    <property type="protein sequence ID" value="QDQ11415.1"/>
    <property type="molecule type" value="Genomic_DNA"/>
</dbReference>
<dbReference type="InterPro" id="IPR036259">
    <property type="entry name" value="MFS_trans_sf"/>
</dbReference>
<accession>A0A516R708</accession>
<feature type="transmembrane region" description="Helical" evidence="8">
    <location>
        <begin position="62"/>
        <end position="84"/>
    </location>
</feature>
<evidence type="ECO:0000256" key="6">
    <source>
        <dbReference type="ARBA" id="ARBA00023136"/>
    </source>
</evidence>
<dbReference type="SUPFAM" id="SSF103473">
    <property type="entry name" value="MFS general substrate transporter"/>
    <property type="match status" value="1"/>
</dbReference>
<feature type="transmembrane region" description="Helical" evidence="8">
    <location>
        <begin position="283"/>
        <end position="304"/>
    </location>
</feature>
<dbReference type="Gene3D" id="1.20.1250.20">
    <property type="entry name" value="MFS general substrate transporter like domains"/>
    <property type="match status" value="1"/>
</dbReference>
<dbReference type="PANTHER" id="PTHR23517">
    <property type="entry name" value="RESISTANCE PROTEIN MDTM, PUTATIVE-RELATED-RELATED"/>
    <property type="match status" value="1"/>
</dbReference>
<feature type="transmembrane region" description="Helical" evidence="8">
    <location>
        <begin position="414"/>
        <end position="435"/>
    </location>
</feature>
<evidence type="ECO:0000256" key="3">
    <source>
        <dbReference type="ARBA" id="ARBA00022475"/>
    </source>
</evidence>
<sequence>MTDTLSSPVTSPPAPDPAADRPDPSDARAQRIVIGAAMTGNAGYGLLSTITILYFSTHLHLAASWIGLALTIAGACAMLLGIPAGRLADTTVPPRLGAALSYLLLAATEVCVLVVDSYYGLVVVLVVAAGFQMTAATMRQTIVARLGGPRASVFRAKVTARSNLAMMVGMAASSLVIAAGSATAYRSAIVVCCVLTAAQGLLFLALPPGLAAPAAKTLAADGPAADGPAADGPAAEAGRAGSRWEAFTDLPYLSICLIYATLVLLETVVTVALPLWITQHTTGPGWLIAVFGVANTLAIACLLTRTARKVNTPRRAGRAMAVGGVFAGVFCVLTALASGPAVLPAVIVLVIALLASIAAELLTVSAEMELTMTLAPEHAKGQYLGLSQTALTAATTAGPSLVTLACLTWGRPGWILLGTLLALAGLVTPAVTAWAERTRRGGGVDSGWGASHRR</sequence>
<feature type="region of interest" description="Disordered" evidence="7">
    <location>
        <begin position="1"/>
        <end position="25"/>
    </location>
</feature>
<feature type="transmembrane region" description="Helical" evidence="8">
    <location>
        <begin position="252"/>
        <end position="277"/>
    </location>
</feature>
<dbReference type="InterPro" id="IPR011701">
    <property type="entry name" value="MFS"/>
</dbReference>
<feature type="transmembrane region" description="Helical" evidence="8">
    <location>
        <begin position="32"/>
        <end position="56"/>
    </location>
</feature>